<dbReference type="PANTHER" id="PTHR42535:SF2">
    <property type="entry name" value="CHROMOSOME UNDETERMINED SCAFFOLD_146, WHOLE GENOME SHOTGUN SEQUENCE"/>
    <property type="match status" value="1"/>
</dbReference>
<dbReference type="Gene3D" id="2.60.120.200">
    <property type="match status" value="1"/>
</dbReference>
<comment type="caution">
    <text evidence="2">The sequence shown here is derived from an EMBL/GenBank/DDBJ whole genome shotgun (WGS) entry which is preliminary data.</text>
</comment>
<proteinExistence type="predicted"/>
<organism evidence="2 3">
    <name type="scientific">Niastella soli</name>
    <dbReference type="NCBI Taxonomy" id="2821487"/>
    <lineage>
        <taxon>Bacteria</taxon>
        <taxon>Pseudomonadati</taxon>
        <taxon>Bacteroidota</taxon>
        <taxon>Chitinophagia</taxon>
        <taxon>Chitinophagales</taxon>
        <taxon>Chitinophagaceae</taxon>
        <taxon>Niastella</taxon>
    </lineage>
</organism>
<sequence>MKKSVLCFLALSTLLSFFACKKDCEECKTCDNTQDTVIRKDTIYIPPPPDTTCKTDLTKGLLAYFPFNGNFNDESGNGNNATSKNGAYLTTDFVGRTNRSAGFDGVDDYLIVPGSSKLNADTVTISYQVLVNNTNRTNVTVSRINFESGASYAYGIHSQAASSTYGFGLVPGTDDCTVRYSSDPAGSAYTKGTIQTGRWYNIIATFANGVQKIYMDGVLQNTLTRTFKNVKKCDNGDLMIGGWWKNDVISIDGKIDEVRLYKRVLNDCEISKLAESFK</sequence>
<feature type="signal peptide" evidence="1">
    <location>
        <begin position="1"/>
        <end position="21"/>
    </location>
</feature>
<name>A0ABS3Z344_9BACT</name>
<dbReference type="Pfam" id="PF13385">
    <property type="entry name" value="Laminin_G_3"/>
    <property type="match status" value="1"/>
</dbReference>
<evidence type="ECO:0000256" key="1">
    <source>
        <dbReference type="SAM" id="SignalP"/>
    </source>
</evidence>
<dbReference type="RefSeq" id="WP_209143301.1">
    <property type="nucleotide sequence ID" value="NZ_JAGHKO010000014.1"/>
</dbReference>
<feature type="chain" id="PRO_5045443202" evidence="1">
    <location>
        <begin position="22"/>
        <end position="278"/>
    </location>
</feature>
<dbReference type="SUPFAM" id="SSF49899">
    <property type="entry name" value="Concanavalin A-like lectins/glucanases"/>
    <property type="match status" value="1"/>
</dbReference>
<accession>A0ABS3Z344</accession>
<evidence type="ECO:0000313" key="2">
    <source>
        <dbReference type="EMBL" id="MBO9204584.1"/>
    </source>
</evidence>
<dbReference type="PROSITE" id="PS51257">
    <property type="entry name" value="PROKAR_LIPOPROTEIN"/>
    <property type="match status" value="1"/>
</dbReference>
<dbReference type="Proteomes" id="UP000677244">
    <property type="component" value="Unassembled WGS sequence"/>
</dbReference>
<dbReference type="PANTHER" id="PTHR42535">
    <property type="entry name" value="OOKINETE PROTEIN, PUTATIVE-RELATED"/>
    <property type="match status" value="1"/>
</dbReference>
<gene>
    <name evidence="2" type="ORF">J7I42_30130</name>
</gene>
<reference evidence="2 3" key="1">
    <citation type="submission" date="2021-03" db="EMBL/GenBank/DDBJ databases">
        <title>Assistant Professor.</title>
        <authorList>
            <person name="Huq M.A."/>
        </authorList>
    </citation>
    <scope>NUCLEOTIDE SEQUENCE [LARGE SCALE GENOMIC DNA]</scope>
    <source>
        <strain evidence="2 3">MAH-29</strain>
    </source>
</reference>
<dbReference type="EMBL" id="JAGHKO010000014">
    <property type="protein sequence ID" value="MBO9204584.1"/>
    <property type="molecule type" value="Genomic_DNA"/>
</dbReference>
<protein>
    <submittedName>
        <fullName evidence="2">LamG domain-containing protein</fullName>
    </submittedName>
</protein>
<keyword evidence="3" id="KW-1185">Reference proteome</keyword>
<keyword evidence="1" id="KW-0732">Signal</keyword>
<evidence type="ECO:0000313" key="3">
    <source>
        <dbReference type="Proteomes" id="UP000677244"/>
    </source>
</evidence>
<dbReference type="InterPro" id="IPR013320">
    <property type="entry name" value="ConA-like_dom_sf"/>
</dbReference>